<evidence type="ECO:0000313" key="1">
    <source>
        <dbReference type="EMBL" id="PWV12450.1"/>
    </source>
</evidence>
<dbReference type="EMBL" id="PRFC01000051">
    <property type="protein sequence ID" value="PWV12450.1"/>
    <property type="molecule type" value="Genomic_DNA"/>
</dbReference>
<gene>
    <name evidence="1" type="ORF">C3747_51g978c</name>
</gene>
<dbReference type="VEuPathDB" id="TriTrypDB:BCY84_19915"/>
<dbReference type="AlphaFoldDB" id="A0A2V2WV05"/>
<dbReference type="VEuPathDB" id="TriTrypDB:TcCLB.510575.20"/>
<dbReference type="Proteomes" id="UP000246078">
    <property type="component" value="Unassembled WGS sequence"/>
</dbReference>
<reference evidence="1 2" key="1">
    <citation type="journal article" date="2018" name="Microb. Genom.">
        <title>Expanding an expanded genome: long-read sequencing of Trypanosoma cruzi.</title>
        <authorList>
            <person name="Berna L."/>
            <person name="Rodriguez M."/>
            <person name="Chiribao M.L."/>
            <person name="Parodi-Talice A."/>
            <person name="Pita S."/>
            <person name="Rijo G."/>
            <person name="Alvarez-Valin F."/>
            <person name="Robello C."/>
        </authorList>
    </citation>
    <scope>NUCLEOTIDE SEQUENCE [LARGE SCALE GENOMIC DNA]</scope>
    <source>
        <strain evidence="1 2">TCC</strain>
    </source>
</reference>
<protein>
    <submittedName>
        <fullName evidence="1">Uncharacterized protein</fullName>
    </submittedName>
</protein>
<name>A0A2V2WV05_TRYCR</name>
<dbReference type="VEuPathDB" id="TriTrypDB:TcCL_ESM12812"/>
<proteinExistence type="predicted"/>
<accession>A0A2V2WV05</accession>
<dbReference type="VEuPathDB" id="TriTrypDB:C3747_51g978c"/>
<dbReference type="VEuPathDB" id="TriTrypDB:TcG_13492"/>
<dbReference type="VEuPathDB" id="TriTrypDB:TcBrA4_0055230"/>
<comment type="caution">
    <text evidence="1">The sequence shown here is derived from an EMBL/GenBank/DDBJ whole genome shotgun (WGS) entry which is preliminary data.</text>
</comment>
<evidence type="ECO:0000313" key="2">
    <source>
        <dbReference type="Proteomes" id="UP000246078"/>
    </source>
</evidence>
<organism evidence="1 2">
    <name type="scientific">Trypanosoma cruzi</name>
    <dbReference type="NCBI Taxonomy" id="5693"/>
    <lineage>
        <taxon>Eukaryota</taxon>
        <taxon>Discoba</taxon>
        <taxon>Euglenozoa</taxon>
        <taxon>Kinetoplastea</taxon>
        <taxon>Metakinetoplastina</taxon>
        <taxon>Trypanosomatida</taxon>
        <taxon>Trypanosomatidae</taxon>
        <taxon>Trypanosoma</taxon>
        <taxon>Schizotrypanum</taxon>
    </lineage>
</organism>
<dbReference type="VEuPathDB" id="TriTrypDB:TcYC6_0025430"/>
<dbReference type="VEuPathDB" id="TriTrypDB:TcCLB.506649.4"/>
<sequence length="116" mass="13439">MSRGNAKSSALQQQAKTERIVRLEVQRRHAKGTLRVIDAMIRDVDDQLLYVAQFKKEWLQHRKELEAARQELLAEELTRRQQFEKHCLHTLHQLACGKNTNLRAKILQPNGGVTDS</sequence>